<proteinExistence type="predicted"/>
<dbReference type="AlphaFoldDB" id="A0AAW2XDG0"/>
<evidence type="ECO:0000256" key="1">
    <source>
        <dbReference type="ARBA" id="ARBA00022598"/>
    </source>
</evidence>
<keyword evidence="2" id="KW-0547">Nucleotide-binding</keyword>
<protein>
    <submittedName>
        <fullName evidence="4">Folylpolyglutamate synthase</fullName>
    </submittedName>
</protein>
<dbReference type="PANTHER" id="PTHR11136:SF16">
    <property type="entry name" value="FOLYLPOLYGLUTAMATE SYNTHASE"/>
    <property type="match status" value="1"/>
</dbReference>
<dbReference type="GO" id="GO:0005829">
    <property type="term" value="C:cytosol"/>
    <property type="evidence" value="ECO:0007669"/>
    <property type="project" value="TreeGrafter"/>
</dbReference>
<dbReference type="GO" id="GO:0005739">
    <property type="term" value="C:mitochondrion"/>
    <property type="evidence" value="ECO:0007669"/>
    <property type="project" value="TreeGrafter"/>
</dbReference>
<keyword evidence="1" id="KW-0436">Ligase</keyword>
<reference evidence="4" key="1">
    <citation type="submission" date="2020-06" db="EMBL/GenBank/DDBJ databases">
        <authorList>
            <person name="Li T."/>
            <person name="Hu X."/>
            <person name="Zhang T."/>
            <person name="Song X."/>
            <person name="Zhang H."/>
            <person name="Dai N."/>
            <person name="Sheng W."/>
            <person name="Hou X."/>
            <person name="Wei L."/>
        </authorList>
    </citation>
    <scope>NUCLEOTIDE SEQUENCE</scope>
    <source>
        <strain evidence="4">KEN1</strain>
        <tissue evidence="4">Leaf</tissue>
    </source>
</reference>
<dbReference type="GO" id="GO:0005524">
    <property type="term" value="F:ATP binding"/>
    <property type="evidence" value="ECO:0007669"/>
    <property type="project" value="UniProtKB-KW"/>
</dbReference>
<reference evidence="4" key="2">
    <citation type="journal article" date="2024" name="Plant">
        <title>Genomic evolution and insights into agronomic trait innovations of Sesamum species.</title>
        <authorList>
            <person name="Miao H."/>
            <person name="Wang L."/>
            <person name="Qu L."/>
            <person name="Liu H."/>
            <person name="Sun Y."/>
            <person name="Le M."/>
            <person name="Wang Q."/>
            <person name="Wei S."/>
            <person name="Zheng Y."/>
            <person name="Lin W."/>
            <person name="Duan Y."/>
            <person name="Cao H."/>
            <person name="Xiong S."/>
            <person name="Wang X."/>
            <person name="Wei L."/>
            <person name="Li C."/>
            <person name="Ma Q."/>
            <person name="Ju M."/>
            <person name="Zhao R."/>
            <person name="Li G."/>
            <person name="Mu C."/>
            <person name="Tian Q."/>
            <person name="Mei H."/>
            <person name="Zhang T."/>
            <person name="Gao T."/>
            <person name="Zhang H."/>
        </authorList>
    </citation>
    <scope>NUCLEOTIDE SEQUENCE</scope>
    <source>
        <strain evidence="4">KEN1</strain>
    </source>
</reference>
<dbReference type="PANTHER" id="PTHR11136">
    <property type="entry name" value="FOLYLPOLYGLUTAMATE SYNTHASE-RELATED"/>
    <property type="match status" value="1"/>
</dbReference>
<evidence type="ECO:0000313" key="4">
    <source>
        <dbReference type="EMBL" id="KAL0451274.1"/>
    </source>
</evidence>
<keyword evidence="3" id="KW-0067">ATP-binding</keyword>
<dbReference type="InterPro" id="IPR001645">
    <property type="entry name" value="Folylpolyglutamate_synth"/>
</dbReference>
<sequence length="102" mass="11096">MSGLHLGLEGEHQYMNAGLANVLCLTWLQRTGHVGINCLNQTILLFNCMSVRDTQLLLPRLVNACASHGVHFKKALFVPNTSVYYKVGTVASPAADVQVDLS</sequence>
<accession>A0AAW2XDG0</accession>
<dbReference type="GO" id="GO:0004326">
    <property type="term" value="F:tetrahydrofolylpolyglutamate synthase activity"/>
    <property type="evidence" value="ECO:0007669"/>
    <property type="project" value="InterPro"/>
</dbReference>
<evidence type="ECO:0000256" key="2">
    <source>
        <dbReference type="ARBA" id="ARBA00022741"/>
    </source>
</evidence>
<gene>
    <name evidence="4" type="ORF">Slati_1105500</name>
</gene>
<name>A0AAW2XDG0_9LAMI</name>
<evidence type="ECO:0000256" key="3">
    <source>
        <dbReference type="ARBA" id="ARBA00022840"/>
    </source>
</evidence>
<comment type="caution">
    <text evidence="4">The sequence shown here is derived from an EMBL/GenBank/DDBJ whole genome shotgun (WGS) entry which is preliminary data.</text>
</comment>
<dbReference type="EMBL" id="JACGWN010000004">
    <property type="protein sequence ID" value="KAL0451274.1"/>
    <property type="molecule type" value="Genomic_DNA"/>
</dbReference>
<organism evidence="4">
    <name type="scientific">Sesamum latifolium</name>
    <dbReference type="NCBI Taxonomy" id="2727402"/>
    <lineage>
        <taxon>Eukaryota</taxon>
        <taxon>Viridiplantae</taxon>
        <taxon>Streptophyta</taxon>
        <taxon>Embryophyta</taxon>
        <taxon>Tracheophyta</taxon>
        <taxon>Spermatophyta</taxon>
        <taxon>Magnoliopsida</taxon>
        <taxon>eudicotyledons</taxon>
        <taxon>Gunneridae</taxon>
        <taxon>Pentapetalae</taxon>
        <taxon>asterids</taxon>
        <taxon>lamiids</taxon>
        <taxon>Lamiales</taxon>
        <taxon>Pedaliaceae</taxon>
        <taxon>Sesamum</taxon>
    </lineage>
</organism>